<reference evidence="1" key="1">
    <citation type="journal article" date="2013" name="BMC Genomics">
        <title>Unscrambling butterfly oogenesis.</title>
        <authorList>
            <person name="Carter J.M."/>
            <person name="Baker S.C."/>
            <person name="Pink R."/>
            <person name="Carter D.R."/>
            <person name="Collins A."/>
            <person name="Tomlin J."/>
            <person name="Gibbs M."/>
            <person name="Breuker C.J."/>
        </authorList>
    </citation>
    <scope>NUCLEOTIDE SEQUENCE</scope>
    <source>
        <tissue evidence="1">Ovary</tissue>
    </source>
</reference>
<protein>
    <submittedName>
        <fullName evidence="1">Uncharacterized protein</fullName>
    </submittedName>
</protein>
<dbReference type="EMBL" id="GAIX01003058">
    <property type="protein sequence ID" value="JAA89502.1"/>
    <property type="molecule type" value="Transcribed_RNA"/>
</dbReference>
<dbReference type="AlphaFoldDB" id="S4PYL9"/>
<organism evidence="1">
    <name type="scientific">Pararge aegeria</name>
    <name type="common">speckled wood butterfly</name>
    <dbReference type="NCBI Taxonomy" id="116150"/>
    <lineage>
        <taxon>Eukaryota</taxon>
        <taxon>Metazoa</taxon>
        <taxon>Ecdysozoa</taxon>
        <taxon>Arthropoda</taxon>
        <taxon>Hexapoda</taxon>
        <taxon>Insecta</taxon>
        <taxon>Pterygota</taxon>
        <taxon>Neoptera</taxon>
        <taxon>Endopterygota</taxon>
        <taxon>Lepidoptera</taxon>
        <taxon>Glossata</taxon>
        <taxon>Ditrysia</taxon>
        <taxon>Papilionoidea</taxon>
        <taxon>Nymphalidae</taxon>
        <taxon>Satyrinae</taxon>
        <taxon>Satyrini</taxon>
        <taxon>Parargina</taxon>
        <taxon>Pararge</taxon>
    </lineage>
</organism>
<proteinExistence type="predicted"/>
<feature type="non-terminal residue" evidence="1">
    <location>
        <position position="73"/>
    </location>
</feature>
<accession>S4PYL9</accession>
<evidence type="ECO:0000313" key="1">
    <source>
        <dbReference type="EMBL" id="JAA89502.1"/>
    </source>
</evidence>
<name>S4PYL9_9NEOP</name>
<sequence length="73" mass="8639">MKKRVAGCHLIVHTNSTVPRSVEIPIPIQQWPSIGWNNAINWSFLTRLQHKRMYIGHTNYIKEHIITIILYFN</sequence>
<reference evidence="1" key="2">
    <citation type="submission" date="2013-05" db="EMBL/GenBank/DDBJ databases">
        <authorList>
            <person name="Carter J.-M."/>
            <person name="Baker S.C."/>
            <person name="Pink R."/>
            <person name="Carter D.R.F."/>
            <person name="Collins A."/>
            <person name="Tomlin J."/>
            <person name="Gibbs M."/>
            <person name="Breuker C.J."/>
        </authorList>
    </citation>
    <scope>NUCLEOTIDE SEQUENCE</scope>
    <source>
        <tissue evidence="1">Ovary</tissue>
    </source>
</reference>